<dbReference type="InterPro" id="IPR029058">
    <property type="entry name" value="AB_hydrolase_fold"/>
</dbReference>
<dbReference type="RefSeq" id="WP_144747494.1">
    <property type="nucleotide sequence ID" value="NZ_VMNW02000034.1"/>
</dbReference>
<accession>A0A5N0V2D1</accession>
<dbReference type="EMBL" id="VMNW02000034">
    <property type="protein sequence ID" value="KAA9158567.1"/>
    <property type="molecule type" value="Genomic_DNA"/>
</dbReference>
<protein>
    <submittedName>
        <fullName evidence="2">Alpha/beta hydrolase</fullName>
    </submittedName>
</protein>
<evidence type="ECO:0000313" key="3">
    <source>
        <dbReference type="Proteomes" id="UP000319769"/>
    </source>
</evidence>
<organism evidence="2 3">
    <name type="scientific">Amycolatopsis acidicola</name>
    <dbReference type="NCBI Taxonomy" id="2596893"/>
    <lineage>
        <taxon>Bacteria</taxon>
        <taxon>Bacillati</taxon>
        <taxon>Actinomycetota</taxon>
        <taxon>Actinomycetes</taxon>
        <taxon>Pseudonocardiales</taxon>
        <taxon>Pseudonocardiaceae</taxon>
        <taxon>Amycolatopsis</taxon>
    </lineage>
</organism>
<comment type="caution">
    <text evidence="2">The sequence shown here is derived from an EMBL/GenBank/DDBJ whole genome shotgun (WGS) entry which is preliminary data.</text>
</comment>
<dbReference type="PANTHER" id="PTHR37017:SF11">
    <property type="entry name" value="ESTERASE_LIPASE_THIOESTERASE DOMAIN-CONTAINING PROTEIN"/>
    <property type="match status" value="1"/>
</dbReference>
<gene>
    <name evidence="2" type="ORF">FPZ12_022255</name>
</gene>
<name>A0A5N0V2D1_9PSEU</name>
<evidence type="ECO:0000313" key="2">
    <source>
        <dbReference type="EMBL" id="KAA9158567.1"/>
    </source>
</evidence>
<dbReference type="PANTHER" id="PTHR37017">
    <property type="entry name" value="AB HYDROLASE-1 DOMAIN-CONTAINING PROTEIN-RELATED"/>
    <property type="match status" value="1"/>
</dbReference>
<sequence length="217" mass="23752">MDFVLIHGTTQSPAGWGRLVRVLEKRGHRAVTVDLPTNRPELLSEDYARCAVEQTDVDSPVVIGHSGAGLVLPAVGAALKARRLVWLAAAVPSELPFLSEMRAAAAEVVTPEWRGLEKPPASDPVVAAYFLFHDCDLATLRWALPTVRTWYPRGVYGETVTGEPLPSTYVLPTGDRTLRPEWMRRVARERLGVEPVEVPGGHCPHVSRPELVADIVS</sequence>
<dbReference type="AlphaFoldDB" id="A0A5N0V2D1"/>
<keyword evidence="2" id="KW-0378">Hydrolase</keyword>
<dbReference type="InterPro" id="IPR000073">
    <property type="entry name" value="AB_hydrolase_1"/>
</dbReference>
<dbReference type="Proteomes" id="UP000319769">
    <property type="component" value="Unassembled WGS sequence"/>
</dbReference>
<proteinExistence type="predicted"/>
<dbReference type="Pfam" id="PF12697">
    <property type="entry name" value="Abhydrolase_6"/>
    <property type="match status" value="1"/>
</dbReference>
<dbReference type="InterPro" id="IPR052897">
    <property type="entry name" value="Sec-Metab_Biosynth_Hydrolase"/>
</dbReference>
<reference evidence="2" key="1">
    <citation type="submission" date="2019-09" db="EMBL/GenBank/DDBJ databases">
        <authorList>
            <person name="Teo W.F.A."/>
            <person name="Duangmal K."/>
        </authorList>
    </citation>
    <scope>NUCLEOTIDE SEQUENCE [LARGE SCALE GENOMIC DNA]</scope>
    <source>
        <strain evidence="2">K81G1</strain>
    </source>
</reference>
<dbReference type="SUPFAM" id="SSF53474">
    <property type="entry name" value="alpha/beta-Hydrolases"/>
    <property type="match status" value="1"/>
</dbReference>
<keyword evidence="3" id="KW-1185">Reference proteome</keyword>
<feature type="domain" description="AB hydrolase-1" evidence="1">
    <location>
        <begin position="3"/>
        <end position="214"/>
    </location>
</feature>
<dbReference type="GO" id="GO:0016787">
    <property type="term" value="F:hydrolase activity"/>
    <property type="evidence" value="ECO:0007669"/>
    <property type="project" value="UniProtKB-KW"/>
</dbReference>
<evidence type="ECO:0000259" key="1">
    <source>
        <dbReference type="Pfam" id="PF12697"/>
    </source>
</evidence>
<dbReference type="Gene3D" id="3.40.50.1820">
    <property type="entry name" value="alpha/beta hydrolase"/>
    <property type="match status" value="1"/>
</dbReference>
<dbReference type="OrthoDB" id="2972445at2"/>